<feature type="region of interest" description="Disordered" evidence="1">
    <location>
        <begin position="1"/>
        <end position="92"/>
    </location>
</feature>
<feature type="compositionally biased region" description="Low complexity" evidence="1">
    <location>
        <begin position="46"/>
        <end position="60"/>
    </location>
</feature>
<comment type="caution">
    <text evidence="2">The sequence shown here is derived from an EMBL/GenBank/DDBJ whole genome shotgun (WGS) entry which is preliminary data.</text>
</comment>
<accession>A0A2J8AJ16</accession>
<feature type="non-terminal residue" evidence="2">
    <location>
        <position position="166"/>
    </location>
</feature>
<feature type="non-terminal residue" evidence="2">
    <location>
        <position position="1"/>
    </location>
</feature>
<dbReference type="AlphaFoldDB" id="A0A2J8AJ16"/>
<dbReference type="Proteomes" id="UP000236333">
    <property type="component" value="Unassembled WGS sequence"/>
</dbReference>
<reference evidence="2 3" key="1">
    <citation type="journal article" date="2017" name="Mol. Biol. Evol.">
        <title>The 4-celled Tetrabaena socialis nuclear genome reveals the essential components for genetic control of cell number at the origin of multicellularity in the volvocine lineage.</title>
        <authorList>
            <person name="Featherston J."/>
            <person name="Arakaki Y."/>
            <person name="Hanschen E.R."/>
            <person name="Ferris P.J."/>
            <person name="Michod R.E."/>
            <person name="Olson B.J.S.C."/>
            <person name="Nozaki H."/>
            <person name="Durand P.M."/>
        </authorList>
    </citation>
    <scope>NUCLEOTIDE SEQUENCE [LARGE SCALE GENOMIC DNA]</scope>
    <source>
        <strain evidence="2 3">NIES-571</strain>
    </source>
</reference>
<feature type="compositionally biased region" description="Low complexity" evidence="1">
    <location>
        <begin position="78"/>
        <end position="89"/>
    </location>
</feature>
<dbReference type="EMBL" id="PGGS01000008">
    <property type="protein sequence ID" value="PNH12512.1"/>
    <property type="molecule type" value="Genomic_DNA"/>
</dbReference>
<sequence>GDDSAGQAWERTSTPVNDTPTRQQQQQPPRPQDSSPLSTPQQTRLARAAEASGAEFAGAGEQDGWELVGSPFVGPFDGAAAGSNTSGTGVSHPEAVRIIMERLEAMGPLPLDESGSDPVLVAQQAVLEAMLQVPWEAGVGLPPLVAPDSRFAMLNEMTAGQEEVDD</sequence>
<proteinExistence type="predicted"/>
<dbReference type="OrthoDB" id="294251at2759"/>
<gene>
    <name evidence="2" type="ORF">TSOC_000568</name>
</gene>
<organism evidence="2 3">
    <name type="scientific">Tetrabaena socialis</name>
    <dbReference type="NCBI Taxonomy" id="47790"/>
    <lineage>
        <taxon>Eukaryota</taxon>
        <taxon>Viridiplantae</taxon>
        <taxon>Chlorophyta</taxon>
        <taxon>core chlorophytes</taxon>
        <taxon>Chlorophyceae</taxon>
        <taxon>CS clade</taxon>
        <taxon>Chlamydomonadales</taxon>
        <taxon>Tetrabaenaceae</taxon>
        <taxon>Tetrabaena</taxon>
    </lineage>
</organism>
<protein>
    <submittedName>
        <fullName evidence="2">Uncharacterized protein</fullName>
    </submittedName>
</protein>
<evidence type="ECO:0000256" key="1">
    <source>
        <dbReference type="SAM" id="MobiDB-lite"/>
    </source>
</evidence>
<feature type="compositionally biased region" description="Low complexity" evidence="1">
    <location>
        <begin position="18"/>
        <end position="36"/>
    </location>
</feature>
<keyword evidence="3" id="KW-1185">Reference proteome</keyword>
<evidence type="ECO:0000313" key="3">
    <source>
        <dbReference type="Proteomes" id="UP000236333"/>
    </source>
</evidence>
<name>A0A2J8AJ16_9CHLO</name>
<evidence type="ECO:0000313" key="2">
    <source>
        <dbReference type="EMBL" id="PNH12512.1"/>
    </source>
</evidence>